<dbReference type="EMBL" id="VOIX01000002">
    <property type="protein sequence ID" value="MRJ20055.1"/>
    <property type="molecule type" value="Genomic_DNA"/>
</dbReference>
<keyword evidence="1" id="KW-0812">Transmembrane</keyword>
<proteinExistence type="predicted"/>
<keyword evidence="1" id="KW-1133">Transmembrane helix</keyword>
<name>A0A646NXE8_9PSED</name>
<feature type="transmembrane region" description="Helical" evidence="1">
    <location>
        <begin position="21"/>
        <end position="37"/>
    </location>
</feature>
<evidence type="ECO:0000313" key="3">
    <source>
        <dbReference type="Proteomes" id="UP000432048"/>
    </source>
</evidence>
<evidence type="ECO:0000256" key="1">
    <source>
        <dbReference type="SAM" id="Phobius"/>
    </source>
</evidence>
<comment type="caution">
    <text evidence="2">The sequence shown here is derived from an EMBL/GenBank/DDBJ whole genome shotgun (WGS) entry which is preliminary data.</text>
</comment>
<dbReference type="Proteomes" id="UP000432048">
    <property type="component" value="Unassembled WGS sequence"/>
</dbReference>
<evidence type="ECO:0000313" key="2">
    <source>
        <dbReference type="EMBL" id="MRJ20055.1"/>
    </source>
</evidence>
<protein>
    <submittedName>
        <fullName evidence="2">Uncharacterized protein</fullName>
    </submittedName>
</protein>
<dbReference type="RefSeq" id="WP_153837872.1">
    <property type="nucleotide sequence ID" value="NZ_VOIX01000002.1"/>
</dbReference>
<gene>
    <name evidence="2" type="ORF">FRT60_06845</name>
</gene>
<reference evidence="2 3" key="1">
    <citation type="submission" date="2019-08" db="EMBL/GenBank/DDBJ databases">
        <title>Pseudomonas haemolytica sp. nov. isolated from raw milk and skim milk concentrate.</title>
        <authorList>
            <person name="Hofmann K."/>
            <person name="Huptas C."/>
            <person name="Doll E."/>
            <person name="Scherer S."/>
            <person name="Wenning M."/>
        </authorList>
    </citation>
    <scope>NUCLEOTIDE SEQUENCE [LARGE SCALE GENOMIC DNA]</scope>
    <source>
        <strain evidence="2 3">DSM 108988</strain>
    </source>
</reference>
<keyword evidence="1" id="KW-0472">Membrane</keyword>
<dbReference type="AlphaFoldDB" id="A0A646NXE8"/>
<accession>A0A646NXE8</accession>
<organism evidence="2 3">
    <name type="scientific">Pseudomonas haemolytica</name>
    <dbReference type="NCBI Taxonomy" id="2600065"/>
    <lineage>
        <taxon>Bacteria</taxon>
        <taxon>Pseudomonadati</taxon>
        <taxon>Pseudomonadota</taxon>
        <taxon>Gammaproteobacteria</taxon>
        <taxon>Pseudomonadales</taxon>
        <taxon>Pseudomonadaceae</taxon>
        <taxon>Pseudomonas</taxon>
    </lineage>
</organism>
<sequence>MTSTTTANAVPNKSERLTPKAWIYIVGAVGIGMLLGMKLTSTPMQTQIDGWKEMAASWKQQALDYKAASEQNAAYASRWELEANKALDMAARCAAPPIKAN</sequence>